<dbReference type="InterPro" id="IPR008554">
    <property type="entry name" value="Glutaredoxin-like"/>
</dbReference>
<dbReference type="Gene3D" id="3.40.30.10">
    <property type="entry name" value="Glutaredoxin"/>
    <property type="match status" value="1"/>
</dbReference>
<dbReference type="AlphaFoldDB" id="A0A895XMN2"/>
<protein>
    <submittedName>
        <fullName evidence="1">Glutaredoxin family protein</fullName>
    </submittedName>
</protein>
<evidence type="ECO:0000313" key="1">
    <source>
        <dbReference type="EMBL" id="QSB06911.1"/>
    </source>
</evidence>
<name>A0A895XMN2_9ACTN</name>
<dbReference type="EMBL" id="CP070496">
    <property type="protein sequence ID" value="QSB06911.1"/>
    <property type="molecule type" value="Genomic_DNA"/>
</dbReference>
<proteinExistence type="predicted"/>
<dbReference type="Pfam" id="PF05768">
    <property type="entry name" value="Glrx-like"/>
    <property type="match status" value="1"/>
</dbReference>
<dbReference type="SUPFAM" id="SSF52833">
    <property type="entry name" value="Thioredoxin-like"/>
    <property type="match status" value="1"/>
</dbReference>
<dbReference type="InterPro" id="IPR036249">
    <property type="entry name" value="Thioredoxin-like_sf"/>
</dbReference>
<organism evidence="1 2">
    <name type="scientific">Natronoglycomyces albus</name>
    <dbReference type="NCBI Taxonomy" id="2811108"/>
    <lineage>
        <taxon>Bacteria</taxon>
        <taxon>Bacillati</taxon>
        <taxon>Actinomycetota</taxon>
        <taxon>Actinomycetes</taxon>
        <taxon>Glycomycetales</taxon>
        <taxon>Glycomycetaceae</taxon>
        <taxon>Natronoglycomyces</taxon>
    </lineage>
</organism>
<evidence type="ECO:0000313" key="2">
    <source>
        <dbReference type="Proteomes" id="UP000662939"/>
    </source>
</evidence>
<accession>A0A895XMN2</accession>
<reference evidence="1" key="1">
    <citation type="submission" date="2021-02" db="EMBL/GenBank/DDBJ databases">
        <title>Natronoglycomyces albus gen. nov., sp. nov, a haloalkaliphilic actinobacterium from a soda solonchak soil.</title>
        <authorList>
            <person name="Sorokin D.Y."/>
            <person name="Khijniak T.V."/>
            <person name="Zakharycheva A.P."/>
            <person name="Boueva O.V."/>
            <person name="Ariskina E.V."/>
            <person name="Hahnke R.L."/>
            <person name="Bunk B."/>
            <person name="Sproer C."/>
            <person name="Schumann P."/>
            <person name="Evtushenko L.I."/>
            <person name="Kublanov I.V."/>
        </authorList>
    </citation>
    <scope>NUCLEOTIDE SEQUENCE</scope>
    <source>
        <strain evidence="1">DSM 106290</strain>
    </source>
</reference>
<dbReference type="Proteomes" id="UP000662939">
    <property type="component" value="Chromosome"/>
</dbReference>
<keyword evidence="2" id="KW-1185">Reference proteome</keyword>
<sequence>MASLVLLVTKDCFLCGAARRDLDEVAARAQITWEEIDVVDRDDLAREYGDRLPVVLLEGKEHSYWDVDKPRLLRDLGVS</sequence>
<dbReference type="KEGG" id="nav:JQS30_01250"/>
<gene>
    <name evidence="1" type="ORF">JQS30_01250</name>
</gene>